<sequence>MTLHYHTYPNGLRIIYEKSKTNAPLTHIYLFCNVGSVHESDNLHGASHFIEHMCFKGTKNIPKAKDIFIEYDKIGAEFNAFTIKRATGYTVTCQNDYFHNCVNILGDMMFHSTFPKEEYKKEYDVVREENIADNNDFEDIINTNTDLLLYKGSSYANPIDSIKYHNKTPPDYNSIIDFYHYFYQPQNMILSVVSSLPFSKIKSLVSTTILSKYIRDIPIRPCGSPICHELSSQTDIQYHLQNRKGVENTLLTIGFRTCDMNSPDMYKLELLRTILIGGMSGRLFMLLREKHGLTYSIRVETENHEKHGGFVIFTQTDSAKLLKNGGDSNGVLPLIVKSLADLVKKGVTEEEFEIAKGNMKGDFIIQTTDDDERANYNGFEWLVREKKEDIVPYDDIYRTFIHPLKHGDIQDVIRKYFKRDKMTVCILSEKVHSLSKIKKCFDDSSL</sequence>
<dbReference type="InterPro" id="IPR007863">
    <property type="entry name" value="Peptidase_M16_C"/>
</dbReference>
<reference evidence="4" key="1">
    <citation type="journal article" date="2020" name="Nature">
        <title>Giant virus diversity and host interactions through global metagenomics.</title>
        <authorList>
            <person name="Schulz F."/>
            <person name="Roux S."/>
            <person name="Paez-Espino D."/>
            <person name="Jungbluth S."/>
            <person name="Walsh D.A."/>
            <person name="Denef V.J."/>
            <person name="McMahon K.D."/>
            <person name="Konstantinidis K.T."/>
            <person name="Eloe-Fadrosh E.A."/>
            <person name="Kyrpides N.C."/>
            <person name="Woyke T."/>
        </authorList>
    </citation>
    <scope>NUCLEOTIDE SEQUENCE</scope>
    <source>
        <strain evidence="4">GVMAG-M-3300023179-59</strain>
    </source>
</reference>
<dbReference type="InterPro" id="IPR011249">
    <property type="entry name" value="Metalloenz_LuxS/M16"/>
</dbReference>
<dbReference type="GO" id="GO:0004222">
    <property type="term" value="F:metalloendopeptidase activity"/>
    <property type="evidence" value="ECO:0007669"/>
    <property type="project" value="InterPro"/>
</dbReference>
<proteinExistence type="inferred from homology"/>
<evidence type="ECO:0000259" key="3">
    <source>
        <dbReference type="Pfam" id="PF05193"/>
    </source>
</evidence>
<dbReference type="PANTHER" id="PTHR11851">
    <property type="entry name" value="METALLOPROTEASE"/>
    <property type="match status" value="1"/>
</dbReference>
<feature type="domain" description="Peptidase M16 C-terminal" evidence="3">
    <location>
        <begin position="172"/>
        <end position="357"/>
    </location>
</feature>
<feature type="domain" description="Peptidase M16 N-terminal" evidence="2">
    <location>
        <begin position="19"/>
        <end position="141"/>
    </location>
</feature>
<dbReference type="Gene3D" id="3.30.830.10">
    <property type="entry name" value="Metalloenzyme, LuxS/M16 peptidase-like"/>
    <property type="match status" value="2"/>
</dbReference>
<dbReference type="GO" id="GO:0046872">
    <property type="term" value="F:metal ion binding"/>
    <property type="evidence" value="ECO:0007669"/>
    <property type="project" value="InterPro"/>
</dbReference>
<protein>
    <recommendedName>
        <fullName evidence="5">Peptidase M16 N-terminal domain-containing protein</fullName>
    </recommendedName>
</protein>
<dbReference type="EMBL" id="MN739852">
    <property type="protein sequence ID" value="QHT74600.1"/>
    <property type="molecule type" value="Genomic_DNA"/>
</dbReference>
<name>A0A6C0H2J6_9ZZZZ</name>
<evidence type="ECO:0000259" key="2">
    <source>
        <dbReference type="Pfam" id="PF00675"/>
    </source>
</evidence>
<dbReference type="PROSITE" id="PS00143">
    <property type="entry name" value="INSULINASE"/>
    <property type="match status" value="1"/>
</dbReference>
<accession>A0A6C0H2J6</accession>
<evidence type="ECO:0000256" key="1">
    <source>
        <dbReference type="ARBA" id="ARBA00007261"/>
    </source>
</evidence>
<dbReference type="InterPro" id="IPR001431">
    <property type="entry name" value="Pept_M16_Zn_BS"/>
</dbReference>
<dbReference type="InterPro" id="IPR050361">
    <property type="entry name" value="MPP/UQCRC_Complex"/>
</dbReference>
<evidence type="ECO:0000313" key="4">
    <source>
        <dbReference type="EMBL" id="QHT74600.1"/>
    </source>
</evidence>
<dbReference type="Pfam" id="PF05193">
    <property type="entry name" value="Peptidase_M16_C"/>
    <property type="match status" value="1"/>
</dbReference>
<dbReference type="GO" id="GO:0006508">
    <property type="term" value="P:proteolysis"/>
    <property type="evidence" value="ECO:0007669"/>
    <property type="project" value="InterPro"/>
</dbReference>
<comment type="similarity">
    <text evidence="1">Belongs to the peptidase M16 family.</text>
</comment>
<dbReference type="PANTHER" id="PTHR11851:SF49">
    <property type="entry name" value="MITOCHONDRIAL-PROCESSING PEPTIDASE SUBUNIT ALPHA"/>
    <property type="match status" value="1"/>
</dbReference>
<dbReference type="SUPFAM" id="SSF63411">
    <property type="entry name" value="LuxS/MPP-like metallohydrolase"/>
    <property type="match status" value="2"/>
</dbReference>
<dbReference type="AlphaFoldDB" id="A0A6C0H2J6"/>
<dbReference type="Pfam" id="PF00675">
    <property type="entry name" value="Peptidase_M16"/>
    <property type="match status" value="1"/>
</dbReference>
<evidence type="ECO:0008006" key="5">
    <source>
        <dbReference type="Google" id="ProtNLM"/>
    </source>
</evidence>
<organism evidence="4">
    <name type="scientific">viral metagenome</name>
    <dbReference type="NCBI Taxonomy" id="1070528"/>
    <lineage>
        <taxon>unclassified sequences</taxon>
        <taxon>metagenomes</taxon>
        <taxon>organismal metagenomes</taxon>
    </lineage>
</organism>
<dbReference type="InterPro" id="IPR011765">
    <property type="entry name" value="Pept_M16_N"/>
</dbReference>